<dbReference type="Proteomes" id="UP001196530">
    <property type="component" value="Unassembled WGS sequence"/>
</dbReference>
<gene>
    <name evidence="1" type="ORF">KL928_003821</name>
</gene>
<dbReference type="EMBL" id="JAHLUX010000007">
    <property type="protein sequence ID" value="KAG7817922.1"/>
    <property type="molecule type" value="Genomic_DNA"/>
</dbReference>
<evidence type="ECO:0000313" key="1">
    <source>
        <dbReference type="EMBL" id="KAG7817922.1"/>
    </source>
</evidence>
<dbReference type="AlphaFoldDB" id="A0AAN6DDN1"/>
<evidence type="ECO:0000313" key="2">
    <source>
        <dbReference type="Proteomes" id="UP001196530"/>
    </source>
</evidence>
<comment type="caution">
    <text evidence="1">The sequence shown here is derived from an EMBL/GenBank/DDBJ whole genome shotgun (WGS) entry which is preliminary data.</text>
</comment>
<proteinExistence type="predicted"/>
<sequence>MRICSVPTPDSTIWPTAQRRVARLGPREPLLPLARQHKGSLARYCGRQRHADLERSALPAATPCSQRAPTSTFWTLPTSTIRCLRTKGWKTVFRQKQQRWNKNETLGDNGRQVLYKRVQACTKAPGEPEQTGRPLVLAVAVDGRFTETATL</sequence>
<protein>
    <submittedName>
        <fullName evidence="1">Uncharacterized protein</fullName>
    </submittedName>
</protein>
<dbReference type="RefSeq" id="XP_043059263.1">
    <property type="nucleotide sequence ID" value="XM_043204451.1"/>
</dbReference>
<name>A0AAN6DDN1_PICAN</name>
<organism evidence="1 2">
    <name type="scientific">Pichia angusta</name>
    <name type="common">Yeast</name>
    <name type="synonym">Hansenula polymorpha</name>
    <dbReference type="NCBI Taxonomy" id="870730"/>
    <lineage>
        <taxon>Eukaryota</taxon>
        <taxon>Fungi</taxon>
        <taxon>Dikarya</taxon>
        <taxon>Ascomycota</taxon>
        <taxon>Saccharomycotina</taxon>
        <taxon>Pichiomycetes</taxon>
        <taxon>Pichiales</taxon>
        <taxon>Pichiaceae</taxon>
        <taxon>Ogataea</taxon>
    </lineage>
</organism>
<dbReference type="GeneID" id="66127872"/>
<accession>A0AAN6DDN1</accession>
<reference evidence="1" key="1">
    <citation type="journal article" date="2021" name="G3 (Bethesda)">
        <title>Genomic diversity, chromosomal rearrangements, and interspecies hybridization in the ogataea polymorpha species complex.</title>
        <authorList>
            <person name="Hanson S.J."/>
            <person name="Cinneide E.O."/>
            <person name="Salzberg L.I."/>
            <person name="Wolfe K.H."/>
            <person name="McGowan J."/>
            <person name="Fitzpatrick D.A."/>
            <person name="Matlin K."/>
        </authorList>
    </citation>
    <scope>NUCLEOTIDE SEQUENCE</scope>
    <source>
        <strain evidence="1">61-244</strain>
    </source>
</reference>